<comment type="caution">
    <text evidence="2">The sequence shown here is derived from an EMBL/GenBank/DDBJ whole genome shotgun (WGS) entry which is preliminary data.</text>
</comment>
<evidence type="ECO:0000313" key="2">
    <source>
        <dbReference type="EMBL" id="CCI86852.1"/>
    </source>
</evidence>
<evidence type="ECO:0000256" key="1">
    <source>
        <dbReference type="SAM" id="Phobius"/>
    </source>
</evidence>
<dbReference type="AlphaFoldDB" id="I7J2E9"/>
<protein>
    <submittedName>
        <fullName evidence="2">Uncharacterized protein</fullName>
    </submittedName>
</protein>
<keyword evidence="1" id="KW-0472">Membrane</keyword>
<gene>
    <name evidence="2" type="ORF">BN52_08085</name>
</gene>
<feature type="transmembrane region" description="Helical" evidence="1">
    <location>
        <begin position="67"/>
        <end position="87"/>
    </location>
</feature>
<reference evidence="2 3" key="1">
    <citation type="submission" date="2012-06" db="EMBL/GenBank/DDBJ databases">
        <title>Draft genome sequence of Lactobacillus gigeriorum CRBIP 24.85T, isolated from chicken crop.</title>
        <authorList>
            <person name="Cousin S."/>
            <person name="Ma L."/>
            <person name="Creno S."/>
            <person name="Clermont D."/>
            <person name="Loux V."/>
            <person name="Bizet C."/>
            <person name="Bouchier C."/>
        </authorList>
    </citation>
    <scope>NUCLEOTIDE SEQUENCE [LARGE SCALE GENOMIC DNA]</scope>
    <source>
        <strain evidence="3">CRBIP 24.85T</strain>
    </source>
</reference>
<name>I7J2E9_9LACO</name>
<feature type="transmembrane region" description="Helical" evidence="1">
    <location>
        <begin position="7"/>
        <end position="25"/>
    </location>
</feature>
<evidence type="ECO:0000313" key="3">
    <source>
        <dbReference type="Proteomes" id="UP000009326"/>
    </source>
</evidence>
<proteinExistence type="predicted"/>
<feature type="transmembrane region" description="Helical" evidence="1">
    <location>
        <begin position="31"/>
        <end position="55"/>
    </location>
</feature>
<dbReference type="EMBL" id="CAKC01000039">
    <property type="protein sequence ID" value="CCI86852.1"/>
    <property type="molecule type" value="Genomic_DNA"/>
</dbReference>
<organism evidence="2 3">
    <name type="scientific">Lactobacillus gigeriorum DSM 23908 = CRBIP 24.85</name>
    <dbReference type="NCBI Taxonomy" id="1423751"/>
    <lineage>
        <taxon>Bacteria</taxon>
        <taxon>Bacillati</taxon>
        <taxon>Bacillota</taxon>
        <taxon>Bacilli</taxon>
        <taxon>Lactobacillales</taxon>
        <taxon>Lactobacillaceae</taxon>
        <taxon>Lactobacillus</taxon>
    </lineage>
</organism>
<feature type="transmembrane region" description="Helical" evidence="1">
    <location>
        <begin position="93"/>
        <end position="111"/>
    </location>
</feature>
<sequence>MIRDRLYVLCTAMVTIVLSSLAILGKGTDLILTPMGIINLILLVIAAIGLIASTFSRKLVESLSKKYRVSNICWIVLGATILASLAYGDARNWIWIVYVLFLFIYVLTLYIRGDFVNGRDIS</sequence>
<dbReference type="Proteomes" id="UP000009326">
    <property type="component" value="Unassembled WGS sequence"/>
</dbReference>
<keyword evidence="1" id="KW-0812">Transmembrane</keyword>
<keyword evidence="1" id="KW-1133">Transmembrane helix</keyword>
<accession>I7J2E9</accession>